<dbReference type="Pfam" id="PF00067">
    <property type="entry name" value="p450"/>
    <property type="match status" value="1"/>
</dbReference>
<evidence type="ECO:0000313" key="10">
    <source>
        <dbReference type="Proteomes" id="UP000239874"/>
    </source>
</evidence>
<evidence type="ECO:0000256" key="5">
    <source>
        <dbReference type="ARBA" id="ARBA00023004"/>
    </source>
</evidence>
<keyword evidence="5 7" id="KW-0408">Iron</keyword>
<evidence type="ECO:0000256" key="6">
    <source>
        <dbReference type="ARBA" id="ARBA00023033"/>
    </source>
</evidence>
<dbReference type="GO" id="GO:0005506">
    <property type="term" value="F:iron ion binding"/>
    <property type="evidence" value="ECO:0007669"/>
    <property type="project" value="InterPro"/>
</dbReference>
<sequence length="174" mass="19220">MLAVHGRPQRQRGLPRGLRHPHTPRPGRVCLRDTEIGGTFIRAGEGVICNLPAANRDPAVFDHPETLDISREQRRHIGFGFGVHQCLGQNPSRVEMQVAWPILFERLPESRLAADETDLHFHNNALTYGLDFTTPSGNLGKSMVSITSTTPSPSKVRKSLRLSCPVCVVTSVLL</sequence>
<reference evidence="9 10" key="1">
    <citation type="submission" date="2018-02" db="EMBL/GenBank/DDBJ databases">
        <title>8 Nocardia nova and 1 Nocardia cyriacigeorgica strain used for evolution to TMP-SMX.</title>
        <authorList>
            <person name="Mehta H."/>
            <person name="Weng J."/>
            <person name="Shamoo Y."/>
        </authorList>
    </citation>
    <scope>NUCLEOTIDE SEQUENCE [LARGE SCALE GENOMIC DNA]</scope>
    <source>
        <strain evidence="9 10">MDA3139</strain>
    </source>
</reference>
<dbReference type="GO" id="GO:0020037">
    <property type="term" value="F:heme binding"/>
    <property type="evidence" value="ECO:0007669"/>
    <property type="project" value="InterPro"/>
</dbReference>
<evidence type="ECO:0000256" key="3">
    <source>
        <dbReference type="ARBA" id="ARBA00022723"/>
    </source>
</evidence>
<keyword evidence="4 7" id="KW-0560">Oxidoreductase</keyword>
<dbReference type="GO" id="GO:0016705">
    <property type="term" value="F:oxidoreductase activity, acting on paired donors, with incorporation or reduction of molecular oxygen"/>
    <property type="evidence" value="ECO:0007669"/>
    <property type="project" value="InterPro"/>
</dbReference>
<dbReference type="PANTHER" id="PTHR46696">
    <property type="entry name" value="P450, PUTATIVE (EUROFUNG)-RELATED"/>
    <property type="match status" value="1"/>
</dbReference>
<dbReference type="PRINTS" id="PR00359">
    <property type="entry name" value="BP450"/>
</dbReference>
<accession>A0A2S6AN38</accession>
<dbReference type="Gene3D" id="1.10.630.10">
    <property type="entry name" value="Cytochrome P450"/>
    <property type="match status" value="1"/>
</dbReference>
<gene>
    <name evidence="9" type="ORF">C5E45_19670</name>
</gene>
<proteinExistence type="inferred from homology"/>
<dbReference type="PROSITE" id="PS00086">
    <property type="entry name" value="CYTOCHROME_P450"/>
    <property type="match status" value="1"/>
</dbReference>
<evidence type="ECO:0000256" key="2">
    <source>
        <dbReference type="ARBA" id="ARBA00022617"/>
    </source>
</evidence>
<name>A0A2S6AN38_9NOCA</name>
<dbReference type="SUPFAM" id="SSF48264">
    <property type="entry name" value="Cytochrome P450"/>
    <property type="match status" value="1"/>
</dbReference>
<dbReference type="InterPro" id="IPR017972">
    <property type="entry name" value="Cyt_P450_CS"/>
</dbReference>
<evidence type="ECO:0000256" key="7">
    <source>
        <dbReference type="RuleBase" id="RU000461"/>
    </source>
</evidence>
<dbReference type="Proteomes" id="UP000239874">
    <property type="component" value="Unassembled WGS sequence"/>
</dbReference>
<protein>
    <recommendedName>
        <fullName evidence="11">Cytochrome P450</fullName>
    </recommendedName>
</protein>
<keyword evidence="3 7" id="KW-0479">Metal-binding</keyword>
<dbReference type="InterPro" id="IPR002397">
    <property type="entry name" value="Cyt_P450_B"/>
</dbReference>
<evidence type="ECO:0000256" key="4">
    <source>
        <dbReference type="ARBA" id="ARBA00023002"/>
    </source>
</evidence>
<dbReference type="GO" id="GO:0004497">
    <property type="term" value="F:monooxygenase activity"/>
    <property type="evidence" value="ECO:0007669"/>
    <property type="project" value="UniProtKB-KW"/>
</dbReference>
<dbReference type="InterPro" id="IPR036396">
    <property type="entry name" value="Cyt_P450_sf"/>
</dbReference>
<dbReference type="OrthoDB" id="4557982at2"/>
<comment type="similarity">
    <text evidence="1 7">Belongs to the cytochrome P450 family.</text>
</comment>
<evidence type="ECO:0000313" key="9">
    <source>
        <dbReference type="EMBL" id="PPJ36632.1"/>
    </source>
</evidence>
<keyword evidence="2 7" id="KW-0349">Heme</keyword>
<organism evidence="9 10">
    <name type="scientific">Nocardia nova</name>
    <dbReference type="NCBI Taxonomy" id="37330"/>
    <lineage>
        <taxon>Bacteria</taxon>
        <taxon>Bacillati</taxon>
        <taxon>Actinomycetota</taxon>
        <taxon>Actinomycetes</taxon>
        <taxon>Mycobacteriales</taxon>
        <taxon>Nocardiaceae</taxon>
        <taxon>Nocardia</taxon>
    </lineage>
</organism>
<dbReference type="AlphaFoldDB" id="A0A2S6AN38"/>
<evidence type="ECO:0000256" key="8">
    <source>
        <dbReference type="SAM" id="MobiDB-lite"/>
    </source>
</evidence>
<feature type="region of interest" description="Disordered" evidence="8">
    <location>
        <begin position="1"/>
        <end position="27"/>
    </location>
</feature>
<evidence type="ECO:0000256" key="1">
    <source>
        <dbReference type="ARBA" id="ARBA00010617"/>
    </source>
</evidence>
<keyword evidence="6 7" id="KW-0503">Monooxygenase</keyword>
<comment type="caution">
    <text evidence="9">The sequence shown here is derived from an EMBL/GenBank/DDBJ whole genome shotgun (WGS) entry which is preliminary data.</text>
</comment>
<dbReference type="InterPro" id="IPR001128">
    <property type="entry name" value="Cyt_P450"/>
</dbReference>
<evidence type="ECO:0008006" key="11">
    <source>
        <dbReference type="Google" id="ProtNLM"/>
    </source>
</evidence>
<dbReference type="PANTHER" id="PTHR46696:SF6">
    <property type="entry name" value="P450, PUTATIVE (EUROFUNG)-RELATED"/>
    <property type="match status" value="1"/>
</dbReference>
<dbReference type="EMBL" id="PSZC01000013">
    <property type="protein sequence ID" value="PPJ36632.1"/>
    <property type="molecule type" value="Genomic_DNA"/>
</dbReference>